<keyword evidence="8" id="KW-1185">Reference proteome</keyword>
<dbReference type="InterPro" id="IPR051127">
    <property type="entry name" value="Fungal_SecMet_Regulators"/>
</dbReference>
<evidence type="ECO:0000259" key="6">
    <source>
        <dbReference type="PROSITE" id="PS50048"/>
    </source>
</evidence>
<evidence type="ECO:0000256" key="2">
    <source>
        <dbReference type="ARBA" id="ARBA00023125"/>
    </source>
</evidence>
<evidence type="ECO:0000313" key="7">
    <source>
        <dbReference type="EMBL" id="OLN87073.1"/>
    </source>
</evidence>
<dbReference type="SUPFAM" id="SSF57701">
    <property type="entry name" value="Zn2/Cys6 DNA-binding domain"/>
    <property type="match status" value="1"/>
</dbReference>
<dbReference type="GO" id="GO:0003677">
    <property type="term" value="F:DNA binding"/>
    <property type="evidence" value="ECO:0007669"/>
    <property type="project" value="UniProtKB-KW"/>
</dbReference>
<dbReference type="AlphaFoldDB" id="A0A1Q8RSC2"/>
<dbReference type="STRING" id="708187.A0A1Q8RSC2"/>
<dbReference type="PROSITE" id="PS00463">
    <property type="entry name" value="ZN2_CY6_FUNGAL_1"/>
    <property type="match status" value="1"/>
</dbReference>
<dbReference type="OrthoDB" id="4849981at2759"/>
<dbReference type="GO" id="GO:0000981">
    <property type="term" value="F:DNA-binding transcription factor activity, RNA polymerase II-specific"/>
    <property type="evidence" value="ECO:0007669"/>
    <property type="project" value="InterPro"/>
</dbReference>
<dbReference type="PANTHER" id="PTHR47424:SF3">
    <property type="entry name" value="REGULATORY PROTEIN GAL4"/>
    <property type="match status" value="1"/>
</dbReference>
<keyword evidence="1" id="KW-0805">Transcription regulation</keyword>
<accession>A0A1Q8RSC2</accession>
<dbReference type="SMART" id="SM00066">
    <property type="entry name" value="GAL4"/>
    <property type="match status" value="1"/>
</dbReference>
<organism evidence="7 8">
    <name type="scientific">Colletotrichum chlorophyti</name>
    <dbReference type="NCBI Taxonomy" id="708187"/>
    <lineage>
        <taxon>Eukaryota</taxon>
        <taxon>Fungi</taxon>
        <taxon>Dikarya</taxon>
        <taxon>Ascomycota</taxon>
        <taxon>Pezizomycotina</taxon>
        <taxon>Sordariomycetes</taxon>
        <taxon>Hypocreomycetidae</taxon>
        <taxon>Glomerellales</taxon>
        <taxon>Glomerellaceae</taxon>
        <taxon>Colletotrichum</taxon>
    </lineage>
</organism>
<feature type="region of interest" description="Disordered" evidence="5">
    <location>
        <begin position="1"/>
        <end position="52"/>
    </location>
</feature>
<sequence length="494" mass="51810">MVSPTYYPDGRRYSRLDPTYVYPERQQRHSHSSDARTSTMTEREPETDAPPRKRIAVACGRCRKRKIRCSGDSGNGLPCQNCKAAGAESCMFLRVASTEAPWVQPSDQAFSYELKAARAYHAHNALASPMTTSPPHYASDIHDGMSRYPSNSASYPSYGTGKYYSSTTIPTTSWSAAGYSDDGTAGVDYSAAAMGYSYPYHSQDPGYLYRMAAANSKAAVTPSAGDLYGNTEAAGYGYGSSGAALVHRPATAATTTTEAPNFSLSNVAASLPHAGGGDRLLPSPAPRIPAANTNIFAYRADGGQQSSYTASSSTKSSGSPASQTSPTSAVSEVTTSYTTVGGPSSYESSPVAAYPPPLHTLPSMALLPHRLSNTDMAGYPASTSSSADSIFSASDSSLRTHGSASDLSYKYTDSASSAGRRGSGETSSSNGSLSNGQQYTVTTPATAVGMYAAAVTGHHGRNHLGAYMLSDEVDQSHHHHHQQQRRSAGGLSAS</sequence>
<dbReference type="Proteomes" id="UP000186583">
    <property type="component" value="Unassembled WGS sequence"/>
</dbReference>
<gene>
    <name evidence="7" type="ORF">CCHL11_06467</name>
</gene>
<evidence type="ECO:0000256" key="5">
    <source>
        <dbReference type="SAM" id="MobiDB-lite"/>
    </source>
</evidence>
<keyword evidence="2" id="KW-0238">DNA-binding</keyword>
<feature type="domain" description="Zn(2)-C6 fungal-type" evidence="6">
    <location>
        <begin position="58"/>
        <end position="92"/>
    </location>
</feature>
<feature type="compositionally biased region" description="Low complexity" evidence="5">
    <location>
        <begin position="306"/>
        <end position="331"/>
    </location>
</feature>
<dbReference type="PROSITE" id="PS50048">
    <property type="entry name" value="ZN2_CY6_FUNGAL_2"/>
    <property type="match status" value="1"/>
</dbReference>
<feature type="region of interest" description="Disordered" evidence="5">
    <location>
        <begin position="306"/>
        <end position="351"/>
    </location>
</feature>
<evidence type="ECO:0000256" key="1">
    <source>
        <dbReference type="ARBA" id="ARBA00023015"/>
    </source>
</evidence>
<reference evidence="7 8" key="1">
    <citation type="submission" date="2016-11" db="EMBL/GenBank/DDBJ databases">
        <title>Draft Genome Assembly of Colletotrichum chlorophyti a pathogen of herbaceous plants.</title>
        <authorList>
            <person name="Gan P."/>
            <person name="Narusaka M."/>
            <person name="Tsushima A."/>
            <person name="Narusaka Y."/>
            <person name="Takano Y."/>
            <person name="Shirasu K."/>
        </authorList>
    </citation>
    <scope>NUCLEOTIDE SEQUENCE [LARGE SCALE GENOMIC DNA]</scope>
    <source>
        <strain evidence="7 8">NTL11</strain>
    </source>
</reference>
<dbReference type="GO" id="GO:0008270">
    <property type="term" value="F:zinc ion binding"/>
    <property type="evidence" value="ECO:0007669"/>
    <property type="project" value="InterPro"/>
</dbReference>
<dbReference type="Gene3D" id="4.10.240.10">
    <property type="entry name" value="Zn(2)-C6 fungal-type DNA-binding domain"/>
    <property type="match status" value="1"/>
</dbReference>
<comment type="caution">
    <text evidence="7">The sequence shown here is derived from an EMBL/GenBank/DDBJ whole genome shotgun (WGS) entry which is preliminary data.</text>
</comment>
<feature type="region of interest" description="Disordered" evidence="5">
    <location>
        <begin position="413"/>
        <end position="438"/>
    </location>
</feature>
<feature type="compositionally biased region" description="Polar residues" evidence="5">
    <location>
        <begin position="332"/>
        <end position="348"/>
    </location>
</feature>
<dbReference type="InterPro" id="IPR001138">
    <property type="entry name" value="Zn2Cys6_DnaBD"/>
</dbReference>
<dbReference type="InterPro" id="IPR036864">
    <property type="entry name" value="Zn2-C6_fun-type_DNA-bd_sf"/>
</dbReference>
<feature type="compositionally biased region" description="Basic and acidic residues" evidence="5">
    <location>
        <begin position="41"/>
        <end position="51"/>
    </location>
</feature>
<protein>
    <submittedName>
        <fullName evidence="7">Putative transcriptional regulatory protein C2H10.01</fullName>
    </submittedName>
</protein>
<evidence type="ECO:0000256" key="3">
    <source>
        <dbReference type="ARBA" id="ARBA00023163"/>
    </source>
</evidence>
<feature type="region of interest" description="Disordered" evidence="5">
    <location>
        <begin position="473"/>
        <end position="494"/>
    </location>
</feature>
<dbReference type="CDD" id="cd00067">
    <property type="entry name" value="GAL4"/>
    <property type="match status" value="1"/>
</dbReference>
<name>A0A1Q8RSC2_9PEZI</name>
<dbReference type="Pfam" id="PF00172">
    <property type="entry name" value="Zn_clus"/>
    <property type="match status" value="1"/>
</dbReference>
<proteinExistence type="predicted"/>
<feature type="compositionally biased region" description="Low complexity" evidence="5">
    <location>
        <begin position="414"/>
        <end position="436"/>
    </location>
</feature>
<dbReference type="PANTHER" id="PTHR47424">
    <property type="entry name" value="REGULATORY PROTEIN GAL4"/>
    <property type="match status" value="1"/>
</dbReference>
<feature type="compositionally biased region" description="Basic and acidic residues" evidence="5">
    <location>
        <begin position="25"/>
        <end position="34"/>
    </location>
</feature>
<keyword evidence="3" id="KW-0804">Transcription</keyword>
<dbReference type="EMBL" id="MPGH01000105">
    <property type="protein sequence ID" value="OLN87073.1"/>
    <property type="molecule type" value="Genomic_DNA"/>
</dbReference>
<keyword evidence="4" id="KW-0539">Nucleus</keyword>
<evidence type="ECO:0000313" key="8">
    <source>
        <dbReference type="Proteomes" id="UP000186583"/>
    </source>
</evidence>
<evidence type="ECO:0000256" key="4">
    <source>
        <dbReference type="ARBA" id="ARBA00023242"/>
    </source>
</evidence>